<evidence type="ECO:0000313" key="2">
    <source>
        <dbReference type="EMBL" id="KWZ82506.1"/>
    </source>
</evidence>
<accession>A0A133KSP1</accession>
<keyword evidence="1" id="KW-1133">Transmembrane helix</keyword>
<dbReference type="EMBL" id="LRPO01000012">
    <property type="protein sequence ID" value="KWZ82506.1"/>
    <property type="molecule type" value="Genomic_DNA"/>
</dbReference>
<dbReference type="RefSeq" id="WP_230958065.1">
    <property type="nucleotide sequence ID" value="NZ_CP198973.1"/>
</dbReference>
<feature type="transmembrane region" description="Helical" evidence="1">
    <location>
        <begin position="59"/>
        <end position="82"/>
    </location>
</feature>
<name>A0A133KSP1_BIFBI</name>
<reference evidence="2 3" key="1">
    <citation type="submission" date="2016-01" db="EMBL/GenBank/DDBJ databases">
        <authorList>
            <person name="Oliw E.H."/>
        </authorList>
    </citation>
    <scope>NUCLEOTIDE SEQUENCE [LARGE SCALE GENOMIC DNA]</scope>
    <source>
        <strain evidence="2 3">MJR8628B</strain>
    </source>
</reference>
<evidence type="ECO:0000313" key="3">
    <source>
        <dbReference type="Proteomes" id="UP000070092"/>
    </source>
</evidence>
<organism evidence="2 3">
    <name type="scientific">Bifidobacterium bifidum</name>
    <dbReference type="NCBI Taxonomy" id="1681"/>
    <lineage>
        <taxon>Bacteria</taxon>
        <taxon>Bacillati</taxon>
        <taxon>Actinomycetota</taxon>
        <taxon>Actinomycetes</taxon>
        <taxon>Bifidobacteriales</taxon>
        <taxon>Bifidobacteriaceae</taxon>
        <taxon>Bifidobacterium</taxon>
    </lineage>
</organism>
<dbReference type="PATRIC" id="fig|1681.53.peg.253"/>
<proteinExistence type="predicted"/>
<feature type="transmembrane region" description="Helical" evidence="1">
    <location>
        <begin position="20"/>
        <end position="39"/>
    </location>
</feature>
<gene>
    <name evidence="2" type="ORF">HMPREF3196_00263</name>
</gene>
<sequence length="99" mass="10711">MIRRISAIYVRTKSGNDERIRRILAHAANIGGSGVYVTASADLSQARNTEDDSLTTLGLMIGMIALIVGGMSIANMMIVTVWNDETKSACDGHWALRSE</sequence>
<evidence type="ECO:0000256" key="1">
    <source>
        <dbReference type="SAM" id="Phobius"/>
    </source>
</evidence>
<dbReference type="Proteomes" id="UP000070092">
    <property type="component" value="Unassembled WGS sequence"/>
</dbReference>
<protein>
    <recommendedName>
        <fullName evidence="4">ABC transporter permease</fullName>
    </recommendedName>
</protein>
<dbReference type="AlphaFoldDB" id="A0A133KSP1"/>
<keyword evidence="1" id="KW-0812">Transmembrane</keyword>
<evidence type="ECO:0008006" key="4">
    <source>
        <dbReference type="Google" id="ProtNLM"/>
    </source>
</evidence>
<comment type="caution">
    <text evidence="2">The sequence shown here is derived from an EMBL/GenBank/DDBJ whole genome shotgun (WGS) entry which is preliminary data.</text>
</comment>
<keyword evidence="1" id="KW-0472">Membrane</keyword>